<dbReference type="Gene3D" id="3.60.40.10">
    <property type="entry name" value="PPM-type phosphatase domain"/>
    <property type="match status" value="1"/>
</dbReference>
<dbReference type="AlphaFoldDB" id="A0A1H0WY34"/>
<gene>
    <name evidence="2" type="ORF">SAMN05216565_11869</name>
</gene>
<dbReference type="Pfam" id="PF07228">
    <property type="entry name" value="SpoIIE"/>
    <property type="match status" value="1"/>
</dbReference>
<evidence type="ECO:0000259" key="1">
    <source>
        <dbReference type="SMART" id="SM00331"/>
    </source>
</evidence>
<evidence type="ECO:0000313" key="3">
    <source>
        <dbReference type="Proteomes" id="UP000199159"/>
    </source>
</evidence>
<dbReference type="PANTHER" id="PTHR35801:SF1">
    <property type="entry name" value="PHOSPHOSERINE PHOSPHATASE RSBX"/>
    <property type="match status" value="1"/>
</dbReference>
<dbReference type="SUPFAM" id="SSF81606">
    <property type="entry name" value="PP2C-like"/>
    <property type="match status" value="1"/>
</dbReference>
<reference evidence="3" key="1">
    <citation type="submission" date="2016-10" db="EMBL/GenBank/DDBJ databases">
        <authorList>
            <person name="Varghese N."/>
            <person name="Submissions S."/>
        </authorList>
    </citation>
    <scope>NUCLEOTIDE SEQUENCE [LARGE SCALE GENOMIC DNA]</scope>
    <source>
        <strain evidence="3">IBRC-M10078</strain>
    </source>
</reference>
<dbReference type="RefSeq" id="WP_090859362.1">
    <property type="nucleotide sequence ID" value="NZ_FNJU01000018.1"/>
</dbReference>
<accession>A0A1H0WY34</accession>
<sequence>MTLSNQSDKKIDIYGYQVPKKSQVICGDRYFWIDTKDYFLCVLSDGLGSGEAAYMASSAVIREIEQSHDEDVQTLMEKCNKALKSTRGAAVAIIKVYYKSREFVYSCVGNLNFYLFYPSDKLIYPLPVMGYLSGKPQRFNTQRYSYVPNSKFLFHSDGVEPRSIKSLLRTSMSLDELVVRVRQNEHLRTDDFTFIAGFLS</sequence>
<dbReference type="PANTHER" id="PTHR35801">
    <property type="entry name" value="PHOSPHOSERINE PHOSPHATASE RSBX"/>
    <property type="match status" value="1"/>
</dbReference>
<dbReference type="InterPro" id="IPR001932">
    <property type="entry name" value="PPM-type_phosphatase-like_dom"/>
</dbReference>
<dbReference type="InterPro" id="IPR039248">
    <property type="entry name" value="Ptase_RsbX"/>
</dbReference>
<name>A0A1H0WY34_9BACI</name>
<proteinExistence type="predicted"/>
<feature type="domain" description="PPM-type phosphatase" evidence="1">
    <location>
        <begin position="8"/>
        <end position="199"/>
    </location>
</feature>
<keyword evidence="3" id="KW-1185">Reference proteome</keyword>
<dbReference type="SMART" id="SM00331">
    <property type="entry name" value="PP2C_SIG"/>
    <property type="match status" value="1"/>
</dbReference>
<protein>
    <submittedName>
        <fullName evidence="2">Negative regulator of sigma-B (Phosphoserine phosphatase)</fullName>
    </submittedName>
</protein>
<dbReference type="STRING" id="930152.SAMN05216565_11869"/>
<dbReference type="InterPro" id="IPR036457">
    <property type="entry name" value="PPM-type-like_dom_sf"/>
</dbReference>
<organism evidence="2 3">
    <name type="scientific">Litchfieldia salsa</name>
    <dbReference type="NCBI Taxonomy" id="930152"/>
    <lineage>
        <taxon>Bacteria</taxon>
        <taxon>Bacillati</taxon>
        <taxon>Bacillota</taxon>
        <taxon>Bacilli</taxon>
        <taxon>Bacillales</taxon>
        <taxon>Bacillaceae</taxon>
        <taxon>Litchfieldia</taxon>
    </lineage>
</organism>
<evidence type="ECO:0000313" key="2">
    <source>
        <dbReference type="EMBL" id="SDP95499.1"/>
    </source>
</evidence>
<dbReference type="EMBL" id="FNJU01000018">
    <property type="protein sequence ID" value="SDP95499.1"/>
    <property type="molecule type" value="Genomic_DNA"/>
</dbReference>
<dbReference type="Proteomes" id="UP000199159">
    <property type="component" value="Unassembled WGS sequence"/>
</dbReference>
<dbReference type="OrthoDB" id="1090916at2"/>